<keyword evidence="2" id="KW-1185">Reference proteome</keyword>
<dbReference type="RefSeq" id="WP_324779199.1">
    <property type="nucleotide sequence ID" value="NZ_CP141769.1"/>
</dbReference>
<evidence type="ECO:0000313" key="2">
    <source>
        <dbReference type="Proteomes" id="UP001334732"/>
    </source>
</evidence>
<name>A0ABZ1CK57_9PROT</name>
<dbReference type="EMBL" id="CP141769">
    <property type="protein sequence ID" value="WRS38667.1"/>
    <property type="molecule type" value="Genomic_DNA"/>
</dbReference>
<sequence length="267" mass="29242">MTFRRIRILLLLGILAAAFGLTQLEQFMVRGWRAPLDVAVIPVNGDGSAQAADAIRALRASDFDDIGAFIERETARYGVRQAPAVQISLLPELHEKPPAPPRDGNVLKIAWWSLKLRAWVYRHTDGWLPQLGRIKLFLLYHAPQDGVPLEHSLGLQKGLIGVVHVFADPRQMRQNDIVVAHELLHTLGATDKYDAEGRPLYPQGYAEPELPQAAPRHEAEIMAGRLVGAAGRAVMPPSLAQCVIGALTAHEINLDAGFRQRFGSGGG</sequence>
<protein>
    <submittedName>
        <fullName evidence="1">Uncharacterized protein</fullName>
    </submittedName>
</protein>
<gene>
    <name evidence="1" type="ORF">VA613_11730</name>
</gene>
<evidence type="ECO:0000313" key="1">
    <source>
        <dbReference type="EMBL" id="WRS38667.1"/>
    </source>
</evidence>
<dbReference type="Proteomes" id="UP001334732">
    <property type="component" value="Chromosome"/>
</dbReference>
<organism evidence="1 2">
    <name type="scientific">Thiobacillus sedimenti</name>
    <dbReference type="NCBI Taxonomy" id="3110231"/>
    <lineage>
        <taxon>Bacteria</taxon>
        <taxon>Pseudomonadati</taxon>
        <taxon>Pseudomonadota</taxon>
        <taxon>Betaproteobacteria</taxon>
        <taxon>Nitrosomonadales</taxon>
        <taxon>Thiobacillaceae</taxon>
        <taxon>Thiobacillus</taxon>
    </lineage>
</organism>
<proteinExistence type="predicted"/>
<accession>A0ABZ1CK57</accession>
<reference evidence="1 2" key="1">
    <citation type="submission" date="2023-12" db="EMBL/GenBank/DDBJ databases">
        <title>Thiobacillus sedimentum sp. nov., a chemolithoautotrophic sulfur-oxidizing bacterium isolated from freshwater sediment.</title>
        <authorList>
            <person name="Luo J."/>
            <person name="Dai C."/>
        </authorList>
    </citation>
    <scope>NUCLEOTIDE SEQUENCE [LARGE SCALE GENOMIC DNA]</scope>
    <source>
        <strain evidence="1 2">SCUT-2</strain>
    </source>
</reference>